<dbReference type="AlphaFoldDB" id="A0A9X2S288"/>
<accession>A0A9X2S288</accession>
<protein>
    <submittedName>
        <fullName evidence="1">Uncharacterized protein</fullName>
    </submittedName>
</protein>
<sequence length="99" mass="11704">MNHIYVNIYIDKVKFYIVYYEQNEKRKIKDDEIILPISFSTGDKLFYIKKLISTVIDQYNIETYNLEVDNDIGVEIVDAVKMEGVLEELFSSKGVILWK</sequence>
<name>A0A9X2S288_9FIRM</name>
<organism evidence="1 2">
    <name type="scientific">Terrisporobacter muris</name>
    <dbReference type="NCBI Taxonomy" id="2963284"/>
    <lineage>
        <taxon>Bacteria</taxon>
        <taxon>Bacillati</taxon>
        <taxon>Bacillota</taxon>
        <taxon>Clostridia</taxon>
        <taxon>Peptostreptococcales</taxon>
        <taxon>Peptostreptococcaceae</taxon>
        <taxon>Terrisporobacter</taxon>
    </lineage>
</organism>
<evidence type="ECO:0000313" key="2">
    <source>
        <dbReference type="Proteomes" id="UP001140817"/>
    </source>
</evidence>
<evidence type="ECO:0000313" key="1">
    <source>
        <dbReference type="EMBL" id="MCR1823813.1"/>
    </source>
</evidence>
<reference evidence="1" key="1">
    <citation type="submission" date="2022-07" db="EMBL/GenBank/DDBJ databases">
        <title>Enhanced cultured diversity of the mouse gut microbiota enables custom-made synthetic communities.</title>
        <authorList>
            <person name="Afrizal A."/>
        </authorList>
    </citation>
    <scope>NUCLEOTIDE SEQUENCE</scope>
    <source>
        <strain evidence="1">DSM 29186</strain>
    </source>
</reference>
<dbReference type="RefSeq" id="WP_074429452.1">
    <property type="nucleotide sequence ID" value="NZ_JANKBY010000195.1"/>
</dbReference>
<keyword evidence="2" id="KW-1185">Reference proteome</keyword>
<comment type="caution">
    <text evidence="1">The sequence shown here is derived from an EMBL/GenBank/DDBJ whole genome shotgun (WGS) entry which is preliminary data.</text>
</comment>
<dbReference type="Proteomes" id="UP001140817">
    <property type="component" value="Unassembled WGS sequence"/>
</dbReference>
<proteinExistence type="predicted"/>
<gene>
    <name evidence="1" type="ORF">NSA58_13540</name>
</gene>
<dbReference type="EMBL" id="JANKBY010000195">
    <property type="protein sequence ID" value="MCR1823813.1"/>
    <property type="molecule type" value="Genomic_DNA"/>
</dbReference>